<dbReference type="VEuPathDB" id="FungiDB:GGTG_14143"/>
<evidence type="ECO:0000313" key="2">
    <source>
        <dbReference type="EnsemblFungi" id="EJT68276"/>
    </source>
</evidence>
<reference evidence="2" key="4">
    <citation type="journal article" date="2015" name="G3 (Bethesda)">
        <title>Genome sequences of three phytopathogenic species of the Magnaporthaceae family of fungi.</title>
        <authorList>
            <person name="Okagaki L.H."/>
            <person name="Nunes C.C."/>
            <person name="Sailsbery J."/>
            <person name="Clay B."/>
            <person name="Brown D."/>
            <person name="John T."/>
            <person name="Oh Y."/>
            <person name="Young N."/>
            <person name="Fitzgerald M."/>
            <person name="Haas B.J."/>
            <person name="Zeng Q."/>
            <person name="Young S."/>
            <person name="Adiconis X."/>
            <person name="Fan L."/>
            <person name="Levin J.Z."/>
            <person name="Mitchell T.K."/>
            <person name="Okubara P.A."/>
            <person name="Farman M.L."/>
            <person name="Kohn L.M."/>
            <person name="Birren B."/>
            <person name="Ma L.-J."/>
            <person name="Dean R.A."/>
        </authorList>
    </citation>
    <scope>NUCLEOTIDE SEQUENCE</scope>
    <source>
        <strain evidence="2">R3-111a-1</strain>
    </source>
</reference>
<dbReference type="EnsemblFungi" id="EJT68276">
    <property type="protein sequence ID" value="EJT68276"/>
    <property type="gene ID" value="GGTG_14143"/>
</dbReference>
<reference evidence="1" key="2">
    <citation type="submission" date="2010-07" db="EMBL/GenBank/DDBJ databases">
        <authorList>
            <consortium name="The Broad Institute Genome Sequencing Platform"/>
            <consortium name="Broad Institute Genome Sequencing Center for Infectious Disease"/>
            <person name="Ma L.-J."/>
            <person name="Dead R."/>
            <person name="Young S."/>
            <person name="Zeng Q."/>
            <person name="Koehrsen M."/>
            <person name="Alvarado L."/>
            <person name="Berlin A."/>
            <person name="Chapman S.B."/>
            <person name="Chen Z."/>
            <person name="Freedman E."/>
            <person name="Gellesch M."/>
            <person name="Goldberg J."/>
            <person name="Griggs A."/>
            <person name="Gujja S."/>
            <person name="Heilman E.R."/>
            <person name="Heiman D."/>
            <person name="Hepburn T."/>
            <person name="Howarth C."/>
            <person name="Jen D."/>
            <person name="Larson L."/>
            <person name="Mehta T."/>
            <person name="Neiman D."/>
            <person name="Pearson M."/>
            <person name="Roberts A."/>
            <person name="Saif S."/>
            <person name="Shea T."/>
            <person name="Shenoy N."/>
            <person name="Sisk P."/>
            <person name="Stolte C."/>
            <person name="Sykes S."/>
            <person name="Walk T."/>
            <person name="White J."/>
            <person name="Yandava C."/>
            <person name="Haas B."/>
            <person name="Nusbaum C."/>
            <person name="Birren B."/>
        </authorList>
    </citation>
    <scope>NUCLEOTIDE SEQUENCE</scope>
    <source>
        <strain evidence="1">R3-111a-1</strain>
    </source>
</reference>
<evidence type="ECO:0000313" key="3">
    <source>
        <dbReference type="Proteomes" id="UP000006039"/>
    </source>
</evidence>
<reference evidence="1" key="3">
    <citation type="submission" date="2010-09" db="EMBL/GenBank/DDBJ databases">
        <title>Annotation of Gaeumannomyces graminis var. tritici R3-111a-1.</title>
        <authorList>
            <consortium name="The Broad Institute Genome Sequencing Platform"/>
            <person name="Ma L.-J."/>
            <person name="Dead R."/>
            <person name="Young S.K."/>
            <person name="Zeng Q."/>
            <person name="Gargeya S."/>
            <person name="Fitzgerald M."/>
            <person name="Haas B."/>
            <person name="Abouelleil A."/>
            <person name="Alvarado L."/>
            <person name="Arachchi H.M."/>
            <person name="Berlin A."/>
            <person name="Brown A."/>
            <person name="Chapman S.B."/>
            <person name="Chen Z."/>
            <person name="Dunbar C."/>
            <person name="Freedman E."/>
            <person name="Gearin G."/>
            <person name="Gellesch M."/>
            <person name="Goldberg J."/>
            <person name="Griggs A."/>
            <person name="Gujja S."/>
            <person name="Heiman D."/>
            <person name="Howarth C."/>
            <person name="Larson L."/>
            <person name="Lui A."/>
            <person name="MacDonald P.J.P."/>
            <person name="Mehta T."/>
            <person name="Montmayeur A."/>
            <person name="Murphy C."/>
            <person name="Neiman D."/>
            <person name="Pearson M."/>
            <person name="Priest M."/>
            <person name="Roberts A."/>
            <person name="Saif S."/>
            <person name="Shea T."/>
            <person name="Shenoy N."/>
            <person name="Sisk P."/>
            <person name="Stolte C."/>
            <person name="Sykes S."/>
            <person name="Yandava C."/>
            <person name="Wortman J."/>
            <person name="Nusbaum C."/>
            <person name="Birren B."/>
        </authorList>
    </citation>
    <scope>NUCLEOTIDE SEQUENCE</scope>
    <source>
        <strain evidence="1">R3-111a-1</strain>
    </source>
</reference>
<sequence length="121" mass="13355">MSLSPSLACLRLNLRRCALFPRWSKPSGWTFFLGRAQERPRVSEPRAMMRAASCSNRADSLLTPDAANRVLATRGLKLEITGVVKGGSRAGMKSLPLLKLVIKEGEKSRKAFKGREILEVS</sequence>
<dbReference type="HOGENOM" id="CLU_2038216_0_0_1"/>
<name>J3PKS6_GAET3</name>
<dbReference type="AlphaFoldDB" id="J3PKS6"/>
<reference evidence="3" key="1">
    <citation type="submission" date="2010-07" db="EMBL/GenBank/DDBJ databases">
        <title>The genome sequence of Gaeumannomyces graminis var. tritici strain R3-111a-1.</title>
        <authorList>
            <consortium name="The Broad Institute Genome Sequencing Platform"/>
            <person name="Ma L.-J."/>
            <person name="Dead R."/>
            <person name="Young S."/>
            <person name="Zeng Q."/>
            <person name="Koehrsen M."/>
            <person name="Alvarado L."/>
            <person name="Berlin A."/>
            <person name="Chapman S.B."/>
            <person name="Chen Z."/>
            <person name="Freedman E."/>
            <person name="Gellesch M."/>
            <person name="Goldberg J."/>
            <person name="Griggs A."/>
            <person name="Gujja S."/>
            <person name="Heilman E.R."/>
            <person name="Heiman D."/>
            <person name="Hepburn T."/>
            <person name="Howarth C."/>
            <person name="Jen D."/>
            <person name="Larson L."/>
            <person name="Mehta T."/>
            <person name="Neiman D."/>
            <person name="Pearson M."/>
            <person name="Roberts A."/>
            <person name="Saif S."/>
            <person name="Shea T."/>
            <person name="Shenoy N."/>
            <person name="Sisk P."/>
            <person name="Stolte C."/>
            <person name="Sykes S."/>
            <person name="Walk T."/>
            <person name="White J."/>
            <person name="Yandava C."/>
            <person name="Haas B."/>
            <person name="Nusbaum C."/>
            <person name="Birren B."/>
        </authorList>
    </citation>
    <scope>NUCLEOTIDE SEQUENCE [LARGE SCALE GENOMIC DNA]</scope>
    <source>
        <strain evidence="3">R3-111a-1</strain>
    </source>
</reference>
<evidence type="ECO:0000313" key="1">
    <source>
        <dbReference type="EMBL" id="EJT68276.1"/>
    </source>
</evidence>
<keyword evidence="3" id="KW-1185">Reference proteome</keyword>
<reference evidence="2" key="5">
    <citation type="submission" date="2018-04" db="UniProtKB">
        <authorList>
            <consortium name="EnsemblFungi"/>
        </authorList>
    </citation>
    <scope>IDENTIFICATION</scope>
    <source>
        <strain evidence="2">R3-111a-1</strain>
    </source>
</reference>
<dbReference type="Proteomes" id="UP000006039">
    <property type="component" value="Unassembled WGS sequence"/>
</dbReference>
<gene>
    <name evidence="2" type="primary">20354601</name>
    <name evidence="1" type="ORF">GGTG_14143</name>
</gene>
<proteinExistence type="predicted"/>
<dbReference type="EMBL" id="GL385547">
    <property type="protein sequence ID" value="EJT68276.1"/>
    <property type="molecule type" value="Genomic_DNA"/>
</dbReference>
<dbReference type="GeneID" id="20354601"/>
<accession>J3PKS6</accession>
<dbReference type="RefSeq" id="XP_009230335.1">
    <property type="nucleotide sequence ID" value="XM_009232071.1"/>
</dbReference>
<protein>
    <submittedName>
        <fullName evidence="1 2">Uncharacterized protein</fullName>
    </submittedName>
</protein>
<organism evidence="1">
    <name type="scientific">Gaeumannomyces tritici (strain R3-111a-1)</name>
    <name type="common">Wheat and barley take-all root rot fungus</name>
    <name type="synonym">Gaeumannomyces graminis var. tritici</name>
    <dbReference type="NCBI Taxonomy" id="644352"/>
    <lineage>
        <taxon>Eukaryota</taxon>
        <taxon>Fungi</taxon>
        <taxon>Dikarya</taxon>
        <taxon>Ascomycota</taxon>
        <taxon>Pezizomycotina</taxon>
        <taxon>Sordariomycetes</taxon>
        <taxon>Sordariomycetidae</taxon>
        <taxon>Magnaporthales</taxon>
        <taxon>Magnaporthaceae</taxon>
        <taxon>Gaeumannomyces</taxon>
    </lineage>
</organism>